<dbReference type="RefSeq" id="WP_275806519.1">
    <property type="nucleotide sequence ID" value="NZ_BAAANM010000005.1"/>
</dbReference>
<evidence type="ECO:0000313" key="2">
    <source>
        <dbReference type="EMBL" id="MDF2254322.1"/>
    </source>
</evidence>
<keyword evidence="3" id="KW-1185">Reference proteome</keyword>
<proteinExistence type="predicted"/>
<evidence type="ECO:0000256" key="1">
    <source>
        <dbReference type="SAM" id="MobiDB-lite"/>
    </source>
</evidence>
<comment type="caution">
    <text evidence="2">The sequence shown here is derived from an EMBL/GenBank/DDBJ whole genome shotgun (WGS) entry which is preliminary data.</text>
</comment>
<dbReference type="Proteomes" id="UP001220022">
    <property type="component" value="Unassembled WGS sequence"/>
</dbReference>
<feature type="region of interest" description="Disordered" evidence="1">
    <location>
        <begin position="156"/>
        <end position="181"/>
    </location>
</feature>
<accession>A0ABT5YRW7</accession>
<protein>
    <submittedName>
        <fullName evidence="2">Uncharacterized protein</fullName>
    </submittedName>
</protein>
<dbReference type="EMBL" id="JARHTQ010000001">
    <property type="protein sequence ID" value="MDF2254322.1"/>
    <property type="molecule type" value="Genomic_DNA"/>
</dbReference>
<sequence>MAAVRVPYLLGHAEIAALFDVKKQTSQKWRTDGTLPNPDLTASGNPYWLLATVLRLSAARDRVTAERLTAYKQSIPQGYDVTSRDQLPPIVGIKETALVLNRNEQTIARWRGREQITQPDLVLSGSPLWLLDTILADARTQGRSIDDHQVQQILAGERPAQQPRGRRTGDKVPRATRKPLPPARTFTYKERKEAVAFLDALFSEDLAVVIRAARRER</sequence>
<gene>
    <name evidence="2" type="ORF">P2L57_00850</name>
</gene>
<organism evidence="2 3">
    <name type="scientific">Streptantibioticus ferralitis</name>
    <dbReference type="NCBI Taxonomy" id="236510"/>
    <lineage>
        <taxon>Bacteria</taxon>
        <taxon>Bacillati</taxon>
        <taxon>Actinomycetota</taxon>
        <taxon>Actinomycetes</taxon>
        <taxon>Kitasatosporales</taxon>
        <taxon>Streptomycetaceae</taxon>
        <taxon>Streptantibioticus</taxon>
    </lineage>
</organism>
<name>A0ABT5YRW7_9ACTN</name>
<evidence type="ECO:0000313" key="3">
    <source>
        <dbReference type="Proteomes" id="UP001220022"/>
    </source>
</evidence>
<reference evidence="2 3" key="1">
    <citation type="submission" date="2023-03" db="EMBL/GenBank/DDBJ databases">
        <title>Draft genome sequence of type strain Streptomyces ferralitis JCM 14344.</title>
        <authorList>
            <person name="Klaysubun C."/>
            <person name="Duangmal K."/>
        </authorList>
    </citation>
    <scope>NUCLEOTIDE SEQUENCE [LARGE SCALE GENOMIC DNA]</scope>
    <source>
        <strain evidence="2 3">JCM 14344</strain>
    </source>
</reference>